<evidence type="ECO:0000313" key="1">
    <source>
        <dbReference type="EMBL" id="KPN31509.1"/>
    </source>
</evidence>
<dbReference type="EMBL" id="LGUC01000001">
    <property type="protein sequence ID" value="KPN31509.1"/>
    <property type="molecule type" value="Genomic_DNA"/>
</dbReference>
<dbReference type="AlphaFoldDB" id="A0A0P7GRR9"/>
<organism evidence="1 2">
    <name type="scientific">Halolamina pelagica</name>
    <dbReference type="NCBI Taxonomy" id="699431"/>
    <lineage>
        <taxon>Archaea</taxon>
        <taxon>Methanobacteriati</taxon>
        <taxon>Methanobacteriota</taxon>
        <taxon>Stenosarchaea group</taxon>
        <taxon>Halobacteria</taxon>
        <taxon>Halobacteriales</taxon>
        <taxon>Haloferacaceae</taxon>
    </lineage>
</organism>
<dbReference type="InterPro" id="IPR058376">
    <property type="entry name" value="DUF8063"/>
</dbReference>
<dbReference type="OrthoDB" id="330133at2157"/>
<comment type="caution">
    <text evidence="1">The sequence shown here is derived from an EMBL/GenBank/DDBJ whole genome shotgun (WGS) entry which is preliminary data.</text>
</comment>
<protein>
    <submittedName>
        <fullName evidence="1">Uncharacterized protein</fullName>
    </submittedName>
</protein>
<reference evidence="2" key="1">
    <citation type="submission" date="2013-11" db="EMBL/GenBank/DDBJ databases">
        <authorList>
            <person name="Hoang H.T."/>
            <person name="Killian M.L."/>
            <person name="Madson D.M."/>
            <person name="Arruda P.H.E."/>
            <person name="Sun D."/>
            <person name="Schwartz K.J."/>
            <person name="Yoon K."/>
        </authorList>
    </citation>
    <scope>NUCLEOTIDE SEQUENCE [LARGE SCALE GENOMIC DNA]</scope>
    <source>
        <strain evidence="2">CDK2</strain>
    </source>
</reference>
<name>A0A0P7GRR9_9EURY</name>
<proteinExistence type="predicted"/>
<dbReference type="Pfam" id="PF26259">
    <property type="entry name" value="DUF8063"/>
    <property type="match status" value="1"/>
</dbReference>
<gene>
    <name evidence="1" type="ORF">SY89_02256</name>
</gene>
<evidence type="ECO:0000313" key="2">
    <source>
        <dbReference type="Proteomes" id="UP000050535"/>
    </source>
</evidence>
<dbReference type="Proteomes" id="UP000050535">
    <property type="component" value="Unassembled WGS sequence"/>
</dbReference>
<dbReference type="STRING" id="699431.SY89_02256"/>
<sequence length="178" mass="18807">MRPTFLLITALVVASLAAPVAAQENATDTGLEAEDLTGDECTVHIDQHVSLCSAEYRDGEVVLELRSDRPETITVTDAGGIMNGGEILRKDYVLRSDRRSTVRMPVTKANGFVGVTIDTGRTLYGVPLETSSTLIGGPWDYADTQAAALGGGIGSAAVVLLLTLRTIYGREGGIERVA</sequence>
<keyword evidence="2" id="KW-1185">Reference proteome</keyword>
<accession>A0A0P7GRR9</accession>
<dbReference type="RefSeq" id="WP_054584090.1">
    <property type="nucleotide sequence ID" value="NZ_LGUC01000001.1"/>
</dbReference>